<gene>
    <name evidence="2" type="ORF">ACH4GP_19420</name>
</gene>
<keyword evidence="3" id="KW-1185">Reference proteome</keyword>
<evidence type="ECO:0000256" key="1">
    <source>
        <dbReference type="SAM" id="MobiDB-lite"/>
    </source>
</evidence>
<accession>A0ABW7RGE9</accession>
<dbReference type="RefSeq" id="WP_397673608.1">
    <property type="nucleotide sequence ID" value="NZ_JBIRGH010000011.1"/>
</dbReference>
<organism evidence="2 3">
    <name type="scientific">Streptomyces celluloflavus</name>
    <dbReference type="NCBI Taxonomy" id="58344"/>
    <lineage>
        <taxon>Bacteria</taxon>
        <taxon>Bacillati</taxon>
        <taxon>Actinomycetota</taxon>
        <taxon>Actinomycetes</taxon>
        <taxon>Kitasatosporales</taxon>
        <taxon>Streptomycetaceae</taxon>
        <taxon>Streptomyces</taxon>
    </lineage>
</organism>
<feature type="region of interest" description="Disordered" evidence="1">
    <location>
        <begin position="65"/>
        <end position="84"/>
    </location>
</feature>
<protein>
    <submittedName>
        <fullName evidence="2">Uncharacterized protein</fullName>
    </submittedName>
</protein>
<name>A0ABW7RGE9_9ACTN</name>
<evidence type="ECO:0000313" key="3">
    <source>
        <dbReference type="Proteomes" id="UP001610990"/>
    </source>
</evidence>
<dbReference type="EMBL" id="JBIRGH010000011">
    <property type="protein sequence ID" value="MFH8586543.1"/>
    <property type="molecule type" value="Genomic_DNA"/>
</dbReference>
<evidence type="ECO:0000313" key="2">
    <source>
        <dbReference type="EMBL" id="MFH8586543.1"/>
    </source>
</evidence>
<reference evidence="2 3" key="1">
    <citation type="submission" date="2024-10" db="EMBL/GenBank/DDBJ databases">
        <title>The Natural Products Discovery Center: Release of the First 8490 Sequenced Strains for Exploring Actinobacteria Biosynthetic Diversity.</title>
        <authorList>
            <person name="Kalkreuter E."/>
            <person name="Kautsar S.A."/>
            <person name="Yang D."/>
            <person name="Bader C.D."/>
            <person name="Teijaro C.N."/>
            <person name="Fluegel L."/>
            <person name="Davis C.M."/>
            <person name="Simpson J.R."/>
            <person name="Lauterbach L."/>
            <person name="Steele A.D."/>
            <person name="Gui C."/>
            <person name="Meng S."/>
            <person name="Li G."/>
            <person name="Viehrig K."/>
            <person name="Ye F."/>
            <person name="Su P."/>
            <person name="Kiefer A.F."/>
            <person name="Nichols A."/>
            <person name="Cepeda A.J."/>
            <person name="Yan W."/>
            <person name="Fan B."/>
            <person name="Jiang Y."/>
            <person name="Adhikari A."/>
            <person name="Zheng C.-J."/>
            <person name="Schuster L."/>
            <person name="Cowan T.M."/>
            <person name="Smanski M.J."/>
            <person name="Chevrette M.G."/>
            <person name="De Carvalho L.P.S."/>
            <person name="Shen B."/>
        </authorList>
    </citation>
    <scope>NUCLEOTIDE SEQUENCE [LARGE SCALE GENOMIC DNA]</scope>
    <source>
        <strain evidence="2 3">NPDC018013</strain>
    </source>
</reference>
<feature type="region of interest" description="Disordered" evidence="1">
    <location>
        <begin position="20"/>
        <end position="46"/>
    </location>
</feature>
<sequence>MVGNATQWFDVAVAGPEVARVSPPGAPWPAAGPDPRLPHQQTGDRHREFTLPMLAGVLFVRRLRNRRNHPNQARPPIDRGKSPLLDADHDVVRIAGALLGSPHILGADAEPGDDTVRFTSAAGINYTLTLEDAEPTDDDLLPEPVLTEALAAAILNALHFVIATPDSPREDTITVHTRSGVRHLLVLGVGRSADGQQLVSTPAADVADQVLISDPSDSQRATAELLNYVAVNWDK</sequence>
<dbReference type="Proteomes" id="UP001610990">
    <property type="component" value="Unassembled WGS sequence"/>
</dbReference>
<comment type="caution">
    <text evidence="2">The sequence shown here is derived from an EMBL/GenBank/DDBJ whole genome shotgun (WGS) entry which is preliminary data.</text>
</comment>
<proteinExistence type="predicted"/>